<evidence type="ECO:0000313" key="2">
    <source>
        <dbReference type="Proteomes" id="UP001175271"/>
    </source>
</evidence>
<gene>
    <name evidence="1" type="ORF">QR680_010719</name>
</gene>
<evidence type="ECO:0000313" key="1">
    <source>
        <dbReference type="EMBL" id="KAK0428304.1"/>
    </source>
</evidence>
<name>A0AA39ISC8_9BILA</name>
<sequence>MDSVPYKFCEEVFGLMNIQRYDCAETAKQVTGIWKKAAVKYADNMQKFKVDVWKNAKNKWYCRLEGCLDMDGWPDDVKLPQSLAELFAIDRRFVRIVSVSVGYEYDFESPDYTLGGSIIAISKEDLVKKLIPFLNMQSAVLCSLSKCQFSAPSYYGNVAEYLKMFKRYVTFAHTQLSYSGRESEEFFEAQVKNNYVLNDLRFRALPDWPYSERTEDLLIELLRTRNKMKLQIIMAGLMLTMKTVKTIFKWWYESGKPIDIRTNTNVTEEDLLALPVPDDVSRTEERVEDEKEKRFLVRWRKEGAPELACKLVLEEEDERPDLYIQSPGSEMDVTFEFVFTGLDMQSSLYD</sequence>
<dbReference type="EMBL" id="JAUCMV010000001">
    <property type="protein sequence ID" value="KAK0428304.1"/>
    <property type="molecule type" value="Genomic_DNA"/>
</dbReference>
<protein>
    <recommendedName>
        <fullName evidence="3">F-box domain-containing protein</fullName>
    </recommendedName>
</protein>
<keyword evidence="2" id="KW-1185">Reference proteome</keyword>
<reference evidence="1" key="1">
    <citation type="submission" date="2023-06" db="EMBL/GenBank/DDBJ databases">
        <title>Genomic analysis of the entomopathogenic nematode Steinernema hermaphroditum.</title>
        <authorList>
            <person name="Schwarz E.M."/>
            <person name="Heppert J.K."/>
            <person name="Baniya A."/>
            <person name="Schwartz H.T."/>
            <person name="Tan C.-H."/>
            <person name="Antoshechkin I."/>
            <person name="Sternberg P.W."/>
            <person name="Goodrich-Blair H."/>
            <person name="Dillman A.R."/>
        </authorList>
    </citation>
    <scope>NUCLEOTIDE SEQUENCE</scope>
    <source>
        <strain evidence="1">PS9179</strain>
        <tissue evidence="1">Whole animal</tissue>
    </source>
</reference>
<proteinExistence type="predicted"/>
<organism evidence="1 2">
    <name type="scientific">Steinernema hermaphroditum</name>
    <dbReference type="NCBI Taxonomy" id="289476"/>
    <lineage>
        <taxon>Eukaryota</taxon>
        <taxon>Metazoa</taxon>
        <taxon>Ecdysozoa</taxon>
        <taxon>Nematoda</taxon>
        <taxon>Chromadorea</taxon>
        <taxon>Rhabditida</taxon>
        <taxon>Tylenchina</taxon>
        <taxon>Panagrolaimomorpha</taxon>
        <taxon>Strongyloidoidea</taxon>
        <taxon>Steinernematidae</taxon>
        <taxon>Steinernema</taxon>
    </lineage>
</organism>
<comment type="caution">
    <text evidence="1">The sequence shown here is derived from an EMBL/GenBank/DDBJ whole genome shotgun (WGS) entry which is preliminary data.</text>
</comment>
<dbReference type="AlphaFoldDB" id="A0AA39ISC8"/>
<accession>A0AA39ISC8</accession>
<dbReference type="Proteomes" id="UP001175271">
    <property type="component" value="Unassembled WGS sequence"/>
</dbReference>
<evidence type="ECO:0008006" key="3">
    <source>
        <dbReference type="Google" id="ProtNLM"/>
    </source>
</evidence>